<evidence type="ECO:0000256" key="10">
    <source>
        <dbReference type="HAMAP-Rule" id="MF_00115"/>
    </source>
</evidence>
<dbReference type="SUPFAM" id="SSF81330">
    <property type="entry name" value="Gated mechanosensitive channel"/>
    <property type="match status" value="1"/>
</dbReference>
<dbReference type="GO" id="GO:0008381">
    <property type="term" value="F:mechanosensitive monoatomic ion channel activity"/>
    <property type="evidence" value="ECO:0007669"/>
    <property type="project" value="UniProtKB-UniRule"/>
</dbReference>
<evidence type="ECO:0000256" key="8">
    <source>
        <dbReference type="ARBA" id="ARBA00023136"/>
    </source>
</evidence>
<protein>
    <recommendedName>
        <fullName evidence="10">Large-conductance mechanosensitive channel</fullName>
    </recommendedName>
</protein>
<dbReference type="PANTHER" id="PTHR30266:SF2">
    <property type="entry name" value="LARGE-CONDUCTANCE MECHANOSENSITIVE CHANNEL"/>
    <property type="match status" value="1"/>
</dbReference>
<dbReference type="HAMAP" id="MF_00115">
    <property type="entry name" value="MscL"/>
    <property type="match status" value="1"/>
</dbReference>
<dbReference type="STRING" id="446470.Snas_1428"/>
<keyword evidence="6 10" id="KW-1133">Transmembrane helix</keyword>
<comment type="similarity">
    <text evidence="2 10">Belongs to the MscL family.</text>
</comment>
<dbReference type="PROSITE" id="PS01327">
    <property type="entry name" value="MSCL"/>
    <property type="match status" value="1"/>
</dbReference>
<accession>D3PV81</accession>
<evidence type="ECO:0000256" key="7">
    <source>
        <dbReference type="ARBA" id="ARBA00023065"/>
    </source>
</evidence>
<keyword evidence="12" id="KW-1185">Reference proteome</keyword>
<proteinExistence type="inferred from homology"/>
<dbReference type="eggNOG" id="COG1970">
    <property type="taxonomic scope" value="Bacteria"/>
</dbReference>
<evidence type="ECO:0000256" key="1">
    <source>
        <dbReference type="ARBA" id="ARBA00004651"/>
    </source>
</evidence>
<evidence type="ECO:0000256" key="9">
    <source>
        <dbReference type="ARBA" id="ARBA00023303"/>
    </source>
</evidence>
<organism evidence="11 12">
    <name type="scientific">Stackebrandtia nassauensis (strain DSM 44728 / CIP 108903 / NRRL B-16338 / NBRC 102104 / LLR-40K-21)</name>
    <dbReference type="NCBI Taxonomy" id="446470"/>
    <lineage>
        <taxon>Bacteria</taxon>
        <taxon>Bacillati</taxon>
        <taxon>Actinomycetota</taxon>
        <taxon>Actinomycetes</taxon>
        <taxon>Glycomycetales</taxon>
        <taxon>Glycomycetaceae</taxon>
        <taxon>Stackebrandtia</taxon>
    </lineage>
</organism>
<dbReference type="Pfam" id="PF01741">
    <property type="entry name" value="MscL"/>
    <property type="match status" value="1"/>
</dbReference>
<dbReference type="InterPro" id="IPR036019">
    <property type="entry name" value="MscL_channel"/>
</dbReference>
<feature type="transmembrane region" description="Helical" evidence="10">
    <location>
        <begin position="65"/>
        <end position="90"/>
    </location>
</feature>
<evidence type="ECO:0000256" key="4">
    <source>
        <dbReference type="ARBA" id="ARBA00022475"/>
    </source>
</evidence>
<dbReference type="InterPro" id="IPR019823">
    <property type="entry name" value="Mechanosensitive_channel_CS"/>
</dbReference>
<dbReference type="GO" id="GO:0005886">
    <property type="term" value="C:plasma membrane"/>
    <property type="evidence" value="ECO:0007669"/>
    <property type="project" value="UniProtKB-SubCell"/>
</dbReference>
<keyword evidence="9 10" id="KW-0407">Ion channel</keyword>
<dbReference type="RefSeq" id="WP_013016705.1">
    <property type="nucleotide sequence ID" value="NC_013947.1"/>
</dbReference>
<sequence>MFKGFRDFLLRGNVVDLAVAVVMGAAMTALVGAFTAAFLDPLIKLVTGGQDVGGKFYVNGVAFDYGAFITAVITFALTAAVIYFFVVVPVRKAVERLKRAEDAATPAEAEEIALLREIRDELRSRR</sequence>
<dbReference type="Proteomes" id="UP000000844">
    <property type="component" value="Chromosome"/>
</dbReference>
<dbReference type="InterPro" id="IPR037673">
    <property type="entry name" value="MSC/AndL"/>
</dbReference>
<dbReference type="HOGENOM" id="CLU_095787_1_0_11"/>
<comment type="subunit">
    <text evidence="10">Homopentamer.</text>
</comment>
<keyword evidence="5 10" id="KW-0812">Transmembrane</keyword>
<evidence type="ECO:0000313" key="12">
    <source>
        <dbReference type="Proteomes" id="UP000000844"/>
    </source>
</evidence>
<evidence type="ECO:0000313" key="11">
    <source>
        <dbReference type="EMBL" id="ADD41134.1"/>
    </source>
</evidence>
<dbReference type="EMBL" id="CP001778">
    <property type="protein sequence ID" value="ADD41134.1"/>
    <property type="molecule type" value="Genomic_DNA"/>
</dbReference>
<comment type="function">
    <text evidence="10">Channel that opens in response to stretch forces in the membrane lipid bilayer. May participate in the regulation of osmotic pressure changes within the cell.</text>
</comment>
<keyword evidence="3 10" id="KW-0813">Transport</keyword>
<evidence type="ECO:0000256" key="2">
    <source>
        <dbReference type="ARBA" id="ARBA00007254"/>
    </source>
</evidence>
<dbReference type="NCBIfam" id="TIGR00220">
    <property type="entry name" value="mscL"/>
    <property type="match status" value="1"/>
</dbReference>
<dbReference type="InterPro" id="IPR001185">
    <property type="entry name" value="MS_channel"/>
</dbReference>
<dbReference type="OrthoDB" id="9810350at2"/>
<keyword evidence="8 10" id="KW-0472">Membrane</keyword>
<gene>
    <name evidence="10" type="primary">mscL</name>
    <name evidence="11" type="ordered locus">Snas_1428</name>
</gene>
<evidence type="ECO:0000256" key="3">
    <source>
        <dbReference type="ARBA" id="ARBA00022448"/>
    </source>
</evidence>
<evidence type="ECO:0000256" key="6">
    <source>
        <dbReference type="ARBA" id="ARBA00022989"/>
    </source>
</evidence>
<keyword evidence="7 10" id="KW-0406">Ion transport</keyword>
<dbReference type="KEGG" id="sna:Snas_1428"/>
<comment type="subcellular location">
    <subcellularLocation>
        <location evidence="1 10">Cell membrane</location>
        <topology evidence="1 10">Multi-pass membrane protein</topology>
    </subcellularLocation>
</comment>
<dbReference type="AlphaFoldDB" id="D3PV81"/>
<dbReference type="PANTHER" id="PTHR30266">
    <property type="entry name" value="MECHANOSENSITIVE CHANNEL MSCL"/>
    <property type="match status" value="1"/>
</dbReference>
<name>D3PV81_STANL</name>
<evidence type="ECO:0000256" key="5">
    <source>
        <dbReference type="ARBA" id="ARBA00022692"/>
    </source>
</evidence>
<feature type="transmembrane region" description="Helical" evidence="10">
    <location>
        <begin position="12"/>
        <end position="39"/>
    </location>
</feature>
<keyword evidence="4 10" id="KW-1003">Cell membrane</keyword>
<dbReference type="Gene3D" id="1.10.1200.120">
    <property type="entry name" value="Large-conductance mechanosensitive channel, MscL, domain 1"/>
    <property type="match status" value="1"/>
</dbReference>
<reference evidence="11 12" key="1">
    <citation type="journal article" date="2009" name="Stand. Genomic Sci.">
        <title>Complete genome sequence of Stackebrandtia nassauensis type strain (LLR-40K-21).</title>
        <authorList>
            <person name="Munk C."/>
            <person name="Lapidus A."/>
            <person name="Copeland A."/>
            <person name="Jando M."/>
            <person name="Mayilraj S."/>
            <person name="Glavina Del Rio T."/>
            <person name="Nolan M."/>
            <person name="Chen F."/>
            <person name="Lucas S."/>
            <person name="Tice H."/>
            <person name="Cheng J.F."/>
            <person name="Han C."/>
            <person name="Detter J.C."/>
            <person name="Bruce D."/>
            <person name="Goodwin L."/>
            <person name="Chain P."/>
            <person name="Pitluck S."/>
            <person name="Goker M."/>
            <person name="Ovchinikova G."/>
            <person name="Pati A."/>
            <person name="Ivanova N."/>
            <person name="Mavromatis K."/>
            <person name="Chen A."/>
            <person name="Palaniappan K."/>
            <person name="Land M."/>
            <person name="Hauser L."/>
            <person name="Chang Y.J."/>
            <person name="Jeffries C.D."/>
            <person name="Bristow J."/>
            <person name="Eisen J.A."/>
            <person name="Markowitz V."/>
            <person name="Hugenholtz P."/>
            <person name="Kyrpides N.C."/>
            <person name="Klenk H.P."/>
        </authorList>
    </citation>
    <scope>NUCLEOTIDE SEQUENCE [LARGE SCALE GENOMIC DNA]</scope>
    <source>
        <strain evidence="12">DSM 44728 / CIP 108903 / NRRL B-16338 / NBRC 102104 / LLR-40K-21</strain>
    </source>
</reference>